<proteinExistence type="predicted"/>
<evidence type="ECO:0000313" key="5">
    <source>
        <dbReference type="Proteomes" id="UP000483004"/>
    </source>
</evidence>
<dbReference type="SUPFAM" id="SSF49899">
    <property type="entry name" value="Concanavalin A-like lectins/glucanases"/>
    <property type="match status" value="2"/>
</dbReference>
<dbReference type="Proteomes" id="UP000483004">
    <property type="component" value="Unassembled WGS sequence"/>
</dbReference>
<dbReference type="Gene3D" id="2.60.120.200">
    <property type="match status" value="2"/>
</dbReference>
<keyword evidence="2" id="KW-1015">Disulfide bond</keyword>
<dbReference type="GO" id="GO:0006955">
    <property type="term" value="P:immune response"/>
    <property type="evidence" value="ECO:0007669"/>
    <property type="project" value="InterPro"/>
</dbReference>
<organism evidence="4 5">
    <name type="scientific">Actinomadura montaniterrae</name>
    <dbReference type="NCBI Taxonomy" id="1803903"/>
    <lineage>
        <taxon>Bacteria</taxon>
        <taxon>Bacillati</taxon>
        <taxon>Actinomycetota</taxon>
        <taxon>Actinomycetes</taxon>
        <taxon>Streptosporangiales</taxon>
        <taxon>Thermomonosporaceae</taxon>
        <taxon>Actinomadura</taxon>
    </lineage>
</organism>
<evidence type="ECO:0000256" key="1">
    <source>
        <dbReference type="ARBA" id="ARBA00022729"/>
    </source>
</evidence>
<dbReference type="PANTHER" id="PTHR46943">
    <property type="entry name" value="PENTRAXIN-RELATED PROTEIN PTX3"/>
    <property type="match status" value="1"/>
</dbReference>
<evidence type="ECO:0000256" key="2">
    <source>
        <dbReference type="ARBA" id="ARBA00023157"/>
    </source>
</evidence>
<dbReference type="EMBL" id="WBMR01000337">
    <property type="protein sequence ID" value="KAB2358710.1"/>
    <property type="molecule type" value="Genomic_DNA"/>
</dbReference>
<keyword evidence="5" id="KW-1185">Reference proteome</keyword>
<dbReference type="AlphaFoldDB" id="A0A6L3VKP6"/>
<accession>A0A6L3VKP6</accession>
<sequence length="632" mass="67434">MILPAPPYWTLRPFDRCHNCDLENARSVSTNWQDQRTRSGRDMDGASLPRCAACRVQEVWMRPRRRFATLVAALTVTTPAALAGSAGAVRADARILIPAPTVTSADYPDDEKWHDGVGVYGNFTIDDPSDQAARYEVRLNDQKPLDLPTQNGAPVTVAIAPYRNGPNYLTVGSFGPNGENGPPTQYDFRVNPGSAPKAHWKLDEPAGTRTLAAEVRTGEDPVSAWAVGNVATGAEGQFATAASFAGGHAVTKPLVDTSKSFTLSAWAKPSGDGDGTVIAETGRHANAFALQSVGGHWAFVKSASDSPGAATEQAVAEQPLYQDTWAHLVGSYDATQNRLRLYVNGRPAADVPAGGPAWDARSLRIGAGAPGGARPFHGDVDEVRVHDRMVVPDEAAQMAKVPSEVRGRWKFNADGADDTAFGHPMTLHGGAAIDPDAGLGGFSSPAGLTLNGDGAYADTAGPVARTDKSFSITAWADVEQWAGRPMTLLSLPGRNGDRLSVRYLPSEDPYRGKWQLVMTEEDVPDAKSTVIENYRSEGWWDHIAVVYDAVTRTARLYVNGNLDQDRSEKAGVGAFDAAGGLQVGRSAFGDPEYWSGAVDDVWMLQGALNETQVASLSQLIEIDTPTGPWNVG</sequence>
<comment type="caution">
    <text evidence="4">The sequence shown here is derived from an EMBL/GenBank/DDBJ whole genome shotgun (WGS) entry which is preliminary data.</text>
</comment>
<dbReference type="SMART" id="SM00560">
    <property type="entry name" value="LamGL"/>
    <property type="match status" value="2"/>
</dbReference>
<evidence type="ECO:0000259" key="3">
    <source>
        <dbReference type="SMART" id="SM00560"/>
    </source>
</evidence>
<feature type="domain" description="LamG-like jellyroll fold" evidence="3">
    <location>
        <begin position="468"/>
        <end position="611"/>
    </location>
</feature>
<dbReference type="PANTHER" id="PTHR46943:SF1">
    <property type="entry name" value="PENTRAXIN-RELATED PROTEIN PTX3"/>
    <property type="match status" value="1"/>
</dbReference>
<dbReference type="InterPro" id="IPR013320">
    <property type="entry name" value="ConA-like_dom_sf"/>
</dbReference>
<gene>
    <name evidence="4" type="ORF">F9B16_47555</name>
</gene>
<keyword evidence="1" id="KW-0732">Signal</keyword>
<evidence type="ECO:0000313" key="4">
    <source>
        <dbReference type="EMBL" id="KAB2358710.1"/>
    </source>
</evidence>
<dbReference type="InterPro" id="IPR006558">
    <property type="entry name" value="LamG-like"/>
</dbReference>
<feature type="domain" description="LamG-like jellyroll fold" evidence="3">
    <location>
        <begin position="259"/>
        <end position="393"/>
    </location>
</feature>
<dbReference type="InterPro" id="IPR042837">
    <property type="entry name" value="PTX3"/>
</dbReference>
<protein>
    <submittedName>
        <fullName evidence="4">LamG domain-containing protein</fullName>
    </submittedName>
</protein>
<reference evidence="4 5" key="1">
    <citation type="submission" date="2019-09" db="EMBL/GenBank/DDBJ databases">
        <title>Actinomadura physcomitrii sp. nov., a novel actinomycete isolated from moss [Physcomitrium sphaericum (Ludw) Fuernr].</title>
        <authorList>
            <person name="Liu C."/>
            <person name="Zhuang X."/>
        </authorList>
    </citation>
    <scope>NUCLEOTIDE SEQUENCE [LARGE SCALE GENOMIC DNA]</scope>
    <source>
        <strain evidence="4 5">CYP1-1B</strain>
    </source>
</reference>
<name>A0A6L3VKP6_9ACTN</name>
<dbReference type="Pfam" id="PF13385">
    <property type="entry name" value="Laminin_G_3"/>
    <property type="match status" value="2"/>
</dbReference>